<keyword evidence="4" id="KW-0479">Metal-binding</keyword>
<evidence type="ECO:0000256" key="5">
    <source>
        <dbReference type="ARBA" id="ARBA00022989"/>
    </source>
</evidence>
<evidence type="ECO:0000256" key="3">
    <source>
        <dbReference type="ARBA" id="ARBA00022692"/>
    </source>
</evidence>
<evidence type="ECO:0000256" key="4">
    <source>
        <dbReference type="ARBA" id="ARBA00022723"/>
    </source>
</evidence>
<keyword evidence="5 8" id="KW-1133">Transmembrane helix</keyword>
<keyword evidence="2" id="KW-0349">Heme</keyword>
<accession>A0A6J6BR68</accession>
<organism evidence="9">
    <name type="scientific">freshwater metagenome</name>
    <dbReference type="NCBI Taxonomy" id="449393"/>
    <lineage>
        <taxon>unclassified sequences</taxon>
        <taxon>metagenomes</taxon>
        <taxon>ecological metagenomes</taxon>
    </lineage>
</organism>
<evidence type="ECO:0000256" key="1">
    <source>
        <dbReference type="ARBA" id="ARBA00004370"/>
    </source>
</evidence>
<dbReference type="InterPro" id="IPR000701">
    <property type="entry name" value="SuccDH_FuR_B_TM-su"/>
</dbReference>
<gene>
    <name evidence="9" type="ORF">UFOPK1410_00732</name>
</gene>
<comment type="subcellular location">
    <subcellularLocation>
        <location evidence="1">Membrane</location>
    </subcellularLocation>
</comment>
<dbReference type="GO" id="GO:0016020">
    <property type="term" value="C:membrane"/>
    <property type="evidence" value="ECO:0007669"/>
    <property type="project" value="UniProtKB-SubCell"/>
</dbReference>
<evidence type="ECO:0000256" key="8">
    <source>
        <dbReference type="SAM" id="Phobius"/>
    </source>
</evidence>
<name>A0A6J6BR68_9ZZZZ</name>
<protein>
    <submittedName>
        <fullName evidence="9">Unannotated protein</fullName>
    </submittedName>
</protein>
<evidence type="ECO:0000313" key="9">
    <source>
        <dbReference type="EMBL" id="CAB4541650.1"/>
    </source>
</evidence>
<dbReference type="EMBL" id="CAEZSH010000086">
    <property type="protein sequence ID" value="CAB4541650.1"/>
    <property type="molecule type" value="Genomic_DNA"/>
</dbReference>
<dbReference type="SUPFAM" id="SSF81343">
    <property type="entry name" value="Fumarate reductase respiratory complex transmembrane subunits"/>
    <property type="match status" value="1"/>
</dbReference>
<dbReference type="CDD" id="cd03500">
    <property type="entry name" value="SQR_TypeA_SdhD_like"/>
    <property type="match status" value="1"/>
</dbReference>
<dbReference type="GO" id="GO:0046872">
    <property type="term" value="F:metal ion binding"/>
    <property type="evidence" value="ECO:0007669"/>
    <property type="project" value="UniProtKB-KW"/>
</dbReference>
<keyword evidence="3 8" id="KW-0812">Transmembrane</keyword>
<reference evidence="9" key="1">
    <citation type="submission" date="2020-05" db="EMBL/GenBank/DDBJ databases">
        <authorList>
            <person name="Chiriac C."/>
            <person name="Salcher M."/>
            <person name="Ghai R."/>
            <person name="Kavagutti S V."/>
        </authorList>
    </citation>
    <scope>NUCLEOTIDE SEQUENCE</scope>
</reference>
<keyword evidence="6" id="KW-0408">Iron</keyword>
<dbReference type="Gene3D" id="1.20.1300.10">
    <property type="entry name" value="Fumarate reductase/succinate dehydrogenase, transmembrane subunit"/>
    <property type="match status" value="1"/>
</dbReference>
<evidence type="ECO:0000256" key="7">
    <source>
        <dbReference type="ARBA" id="ARBA00023136"/>
    </source>
</evidence>
<dbReference type="Pfam" id="PF01127">
    <property type="entry name" value="Sdh_cyt"/>
    <property type="match status" value="1"/>
</dbReference>
<feature type="transmembrane region" description="Helical" evidence="8">
    <location>
        <begin position="106"/>
        <end position="126"/>
    </location>
</feature>
<feature type="transmembrane region" description="Helical" evidence="8">
    <location>
        <begin position="21"/>
        <end position="43"/>
    </location>
</feature>
<evidence type="ECO:0000256" key="2">
    <source>
        <dbReference type="ARBA" id="ARBA00022617"/>
    </source>
</evidence>
<evidence type="ECO:0000256" key="6">
    <source>
        <dbReference type="ARBA" id="ARBA00023004"/>
    </source>
</evidence>
<proteinExistence type="predicted"/>
<dbReference type="AlphaFoldDB" id="A0A6J6BR68"/>
<sequence>MVTIETPRSPRSRKHAKWEKWGWLYMRYSGVLLLVLIFGHLFINLYSGEGIKAIDFAFVAGKWADPFWQVYDVSMLWLALIHGTNGMRTIVNDYTEREKVRVALNYTLWIVCGALIILGTLVCVTFDPCIDQAMRETLGPAVCKG</sequence>
<dbReference type="InterPro" id="IPR034804">
    <property type="entry name" value="SQR/QFR_C/D"/>
</dbReference>
<keyword evidence="7 8" id="KW-0472">Membrane</keyword>